<reference evidence="2" key="1">
    <citation type="journal article" date="2020" name="Stud. Mycol.">
        <title>101 Dothideomycetes genomes: a test case for predicting lifestyles and emergence of pathogens.</title>
        <authorList>
            <person name="Haridas S."/>
            <person name="Albert R."/>
            <person name="Binder M."/>
            <person name="Bloem J."/>
            <person name="Labutti K."/>
            <person name="Salamov A."/>
            <person name="Andreopoulos B."/>
            <person name="Baker S."/>
            <person name="Barry K."/>
            <person name="Bills G."/>
            <person name="Bluhm B."/>
            <person name="Cannon C."/>
            <person name="Castanera R."/>
            <person name="Culley D."/>
            <person name="Daum C."/>
            <person name="Ezra D."/>
            <person name="Gonzalez J."/>
            <person name="Henrissat B."/>
            <person name="Kuo A."/>
            <person name="Liang C."/>
            <person name="Lipzen A."/>
            <person name="Lutzoni F."/>
            <person name="Magnuson J."/>
            <person name="Mondo S."/>
            <person name="Nolan M."/>
            <person name="Ohm R."/>
            <person name="Pangilinan J."/>
            <person name="Park H.-J."/>
            <person name="Ramirez L."/>
            <person name="Alfaro M."/>
            <person name="Sun H."/>
            <person name="Tritt A."/>
            <person name="Yoshinaga Y."/>
            <person name="Zwiers L.-H."/>
            <person name="Turgeon B."/>
            <person name="Goodwin S."/>
            <person name="Spatafora J."/>
            <person name="Crous P."/>
            <person name="Grigoriev I."/>
        </authorList>
    </citation>
    <scope>NUCLEOTIDE SEQUENCE</scope>
    <source>
        <strain evidence="2">CBS 130266</strain>
    </source>
</reference>
<feature type="signal peptide" evidence="1">
    <location>
        <begin position="1"/>
        <end position="23"/>
    </location>
</feature>
<comment type="caution">
    <text evidence="2">The sequence shown here is derived from an EMBL/GenBank/DDBJ whole genome shotgun (WGS) entry which is preliminary data.</text>
</comment>
<keyword evidence="3" id="KW-1185">Reference proteome</keyword>
<name>A0A9P4P0N5_9PEZI</name>
<protein>
    <recommendedName>
        <fullName evidence="4">Secreted protein</fullName>
    </recommendedName>
</protein>
<gene>
    <name evidence="2" type="ORF">EJ08DRAFT_394218</name>
</gene>
<evidence type="ECO:0000256" key="1">
    <source>
        <dbReference type="SAM" id="SignalP"/>
    </source>
</evidence>
<dbReference type="AlphaFoldDB" id="A0A9P4P0N5"/>
<sequence length="148" mass="17285">MSCHHHWGLILILLWQRIRNCAAVIHFPHITVKVEQDALRGWNPITFGNILITVTPTTFEWHHVYYGAIGSPPRTHLRIDPLYGSCIHETRCVIIVDNNAVTIFSRIIAVMRTAREHTQRLSREVWRQSCTSRRMSHRGVTIENIKMR</sequence>
<evidence type="ECO:0000313" key="2">
    <source>
        <dbReference type="EMBL" id="KAF2435241.1"/>
    </source>
</evidence>
<evidence type="ECO:0008006" key="4">
    <source>
        <dbReference type="Google" id="ProtNLM"/>
    </source>
</evidence>
<evidence type="ECO:0000313" key="3">
    <source>
        <dbReference type="Proteomes" id="UP000800235"/>
    </source>
</evidence>
<feature type="chain" id="PRO_5040233034" description="Secreted protein" evidence="1">
    <location>
        <begin position="24"/>
        <end position="148"/>
    </location>
</feature>
<organism evidence="2 3">
    <name type="scientific">Tothia fuscella</name>
    <dbReference type="NCBI Taxonomy" id="1048955"/>
    <lineage>
        <taxon>Eukaryota</taxon>
        <taxon>Fungi</taxon>
        <taxon>Dikarya</taxon>
        <taxon>Ascomycota</taxon>
        <taxon>Pezizomycotina</taxon>
        <taxon>Dothideomycetes</taxon>
        <taxon>Pleosporomycetidae</taxon>
        <taxon>Venturiales</taxon>
        <taxon>Cylindrosympodiaceae</taxon>
        <taxon>Tothia</taxon>
    </lineage>
</organism>
<accession>A0A9P4P0N5</accession>
<dbReference type="Proteomes" id="UP000800235">
    <property type="component" value="Unassembled WGS sequence"/>
</dbReference>
<proteinExistence type="predicted"/>
<keyword evidence="1" id="KW-0732">Signal</keyword>
<dbReference type="EMBL" id="MU007014">
    <property type="protein sequence ID" value="KAF2435241.1"/>
    <property type="molecule type" value="Genomic_DNA"/>
</dbReference>